<dbReference type="EMBL" id="KL596885">
    <property type="protein sequence ID" value="KER22685.1"/>
    <property type="molecule type" value="Genomic_DNA"/>
</dbReference>
<dbReference type="KEGG" id="ovi:T265_09274"/>
<proteinExistence type="predicted"/>
<dbReference type="CTD" id="20323447"/>
<organism evidence="1 2">
    <name type="scientific">Opisthorchis viverrini</name>
    <name type="common">Southeast Asian liver fluke</name>
    <dbReference type="NCBI Taxonomy" id="6198"/>
    <lineage>
        <taxon>Eukaryota</taxon>
        <taxon>Metazoa</taxon>
        <taxon>Spiralia</taxon>
        <taxon>Lophotrochozoa</taxon>
        <taxon>Platyhelminthes</taxon>
        <taxon>Trematoda</taxon>
        <taxon>Digenea</taxon>
        <taxon>Opisthorchiida</taxon>
        <taxon>Opisthorchiata</taxon>
        <taxon>Opisthorchiidae</taxon>
        <taxon>Opisthorchis</taxon>
    </lineage>
</organism>
<dbReference type="AlphaFoldDB" id="A0A074ZHH8"/>
<accession>A0A074ZHH8</accession>
<dbReference type="RefSeq" id="XP_009173566.1">
    <property type="nucleotide sequence ID" value="XM_009175302.1"/>
</dbReference>
<protein>
    <submittedName>
        <fullName evidence="1">Uncharacterized protein</fullName>
    </submittedName>
</protein>
<evidence type="ECO:0000313" key="2">
    <source>
        <dbReference type="Proteomes" id="UP000054324"/>
    </source>
</evidence>
<dbReference type="OrthoDB" id="10466201at2759"/>
<dbReference type="Proteomes" id="UP000054324">
    <property type="component" value="Unassembled WGS sequence"/>
</dbReference>
<evidence type="ECO:0000313" key="1">
    <source>
        <dbReference type="EMBL" id="KER22685.1"/>
    </source>
</evidence>
<dbReference type="GeneID" id="20323447"/>
<keyword evidence="2" id="KW-1185">Reference proteome</keyword>
<sequence>MAKSLGTLNKKYTHSQISLVGTRDSTESLVYDILQRNVLHTGTIFEISQYISMMESTHKVAENSSTAHDRFK</sequence>
<name>A0A074ZHH8_OPIVI</name>
<gene>
    <name evidence="1" type="ORF">T265_09274</name>
</gene>
<reference evidence="1 2" key="1">
    <citation type="submission" date="2013-11" db="EMBL/GenBank/DDBJ databases">
        <title>Opisthorchis viverrini - life in the bile duct.</title>
        <authorList>
            <person name="Young N.D."/>
            <person name="Nagarajan N."/>
            <person name="Lin S.J."/>
            <person name="Korhonen P.K."/>
            <person name="Jex A.R."/>
            <person name="Hall R.S."/>
            <person name="Safavi-Hemami H."/>
            <person name="Kaewkong W."/>
            <person name="Bertrand D."/>
            <person name="Gao S."/>
            <person name="Seet Q."/>
            <person name="Wongkham S."/>
            <person name="Teh B.T."/>
            <person name="Wongkham C."/>
            <person name="Intapan P.M."/>
            <person name="Maleewong W."/>
            <person name="Yang X."/>
            <person name="Hu M."/>
            <person name="Wang Z."/>
            <person name="Hofmann A."/>
            <person name="Sternberg P.W."/>
            <person name="Tan P."/>
            <person name="Wang J."/>
            <person name="Gasser R.B."/>
        </authorList>
    </citation>
    <scope>NUCLEOTIDE SEQUENCE [LARGE SCALE GENOMIC DNA]</scope>
</reference>